<dbReference type="PANTHER" id="PTHR47150">
    <property type="entry name" value="OS12G0169200 PROTEIN"/>
    <property type="match status" value="1"/>
</dbReference>
<evidence type="ECO:0000313" key="2">
    <source>
        <dbReference type="Proteomes" id="UP001558713"/>
    </source>
</evidence>
<keyword evidence="2" id="KW-1185">Reference proteome</keyword>
<proteinExistence type="predicted"/>
<dbReference type="Proteomes" id="UP001558713">
    <property type="component" value="Unassembled WGS sequence"/>
</dbReference>
<evidence type="ECO:0000313" key="1">
    <source>
        <dbReference type="EMBL" id="KAL1216805.1"/>
    </source>
</evidence>
<accession>A0ABD1BIX0</accession>
<sequence>MASHPQNVDQTFEENIDEIFERGFQNCLEGCVNRQAAKKSKKKRAYIERGREEGHIRLLNDYFGDQPIYPDRLFRRRFRMNKRLFLHIVQRLSNEVPF</sequence>
<dbReference type="AlphaFoldDB" id="A0ABD1BIX0"/>
<dbReference type="EMBL" id="JBANAX010000259">
    <property type="protein sequence ID" value="KAL1216805.1"/>
    <property type="molecule type" value="Genomic_DNA"/>
</dbReference>
<gene>
    <name evidence="1" type="ORF">V5N11_025297</name>
</gene>
<comment type="caution">
    <text evidence="1">The sequence shown here is derived from an EMBL/GenBank/DDBJ whole genome shotgun (WGS) entry which is preliminary data.</text>
</comment>
<dbReference type="PANTHER" id="PTHR47150:SF5">
    <property type="entry name" value="OS07G0546750 PROTEIN"/>
    <property type="match status" value="1"/>
</dbReference>
<organism evidence="1 2">
    <name type="scientific">Cardamine amara subsp. amara</name>
    <dbReference type="NCBI Taxonomy" id="228776"/>
    <lineage>
        <taxon>Eukaryota</taxon>
        <taxon>Viridiplantae</taxon>
        <taxon>Streptophyta</taxon>
        <taxon>Embryophyta</taxon>
        <taxon>Tracheophyta</taxon>
        <taxon>Spermatophyta</taxon>
        <taxon>Magnoliopsida</taxon>
        <taxon>eudicotyledons</taxon>
        <taxon>Gunneridae</taxon>
        <taxon>Pentapetalae</taxon>
        <taxon>rosids</taxon>
        <taxon>malvids</taxon>
        <taxon>Brassicales</taxon>
        <taxon>Brassicaceae</taxon>
        <taxon>Cardamineae</taxon>
        <taxon>Cardamine</taxon>
    </lineage>
</organism>
<protein>
    <submittedName>
        <fullName evidence="1">Uncharacterized protein</fullName>
    </submittedName>
</protein>
<reference evidence="1 2" key="1">
    <citation type="submission" date="2024-04" db="EMBL/GenBank/DDBJ databases">
        <title>Genome assembly C_amara_ONT_v2.</title>
        <authorList>
            <person name="Yant L."/>
            <person name="Moore C."/>
            <person name="Slenker M."/>
        </authorList>
    </citation>
    <scope>NUCLEOTIDE SEQUENCE [LARGE SCALE GENOMIC DNA]</scope>
    <source>
        <tissue evidence="1">Leaf</tissue>
    </source>
</reference>
<name>A0ABD1BIX0_CARAN</name>